<comment type="function">
    <text evidence="6">Clathrin is the major protein of the polyhedral coat of coated pits and vesicles.</text>
</comment>
<evidence type="ECO:0000256" key="5">
    <source>
        <dbReference type="ARBA" id="ARBA00023329"/>
    </source>
</evidence>
<keyword evidence="4 6" id="KW-0168">Coated pit</keyword>
<keyword evidence="3 6" id="KW-0472">Membrane</keyword>
<dbReference type="PANTHER" id="PTHR10639:SF7">
    <property type="entry name" value="CLATHRIN LIGHT CHAIN"/>
    <property type="match status" value="1"/>
</dbReference>
<evidence type="ECO:0000313" key="8">
    <source>
        <dbReference type="EMBL" id="BES90479.1"/>
    </source>
</evidence>
<feature type="compositionally biased region" description="Acidic residues" evidence="7">
    <location>
        <begin position="1"/>
        <end position="11"/>
    </location>
</feature>
<feature type="compositionally biased region" description="Polar residues" evidence="7">
    <location>
        <begin position="123"/>
        <end position="138"/>
    </location>
</feature>
<evidence type="ECO:0000256" key="6">
    <source>
        <dbReference type="RuleBase" id="RU363137"/>
    </source>
</evidence>
<feature type="compositionally biased region" description="Basic and acidic residues" evidence="7">
    <location>
        <begin position="170"/>
        <end position="197"/>
    </location>
</feature>
<dbReference type="PROSITE" id="PS00581">
    <property type="entry name" value="CLATHRIN_LIGHT_CHN_2"/>
    <property type="match status" value="1"/>
</dbReference>
<gene>
    <name evidence="8" type="ORF">NTJ_03287</name>
</gene>
<keyword evidence="5 6" id="KW-0968">Cytoplasmic vesicle</keyword>
<accession>A0ABN7AH05</accession>
<feature type="region of interest" description="Disordered" evidence="7">
    <location>
        <begin position="111"/>
        <end position="197"/>
    </location>
</feature>
<evidence type="ECO:0000313" key="9">
    <source>
        <dbReference type="Proteomes" id="UP001307889"/>
    </source>
</evidence>
<comment type="similarity">
    <text evidence="2 6">Belongs to the clathrin light chain family.</text>
</comment>
<feature type="region of interest" description="Disordered" evidence="7">
    <location>
        <begin position="1"/>
        <end position="23"/>
    </location>
</feature>
<evidence type="ECO:0000256" key="1">
    <source>
        <dbReference type="ARBA" id="ARBA00004180"/>
    </source>
</evidence>
<sequence length="290" mass="32250">MADTVPCDDVEGSSPVVVKEDEISNSSIVSSNRSVEMLDDEKIELEPGASDSSAQQSGEQSEAVAAGKKYPDCMEGCWPLSPEMEDLNDHNEGTEVDPAAEFLAREQNELAGLEDELKPATVAPTNGSEPEMSDNTGSFEMINTIGDPEVVDQNNIGGGTNGSSPVPTRQPRDEPEKIKKWREEQKRMLEEKDRNEEIKKQELREAAKKELEEWYKHHKQLIAKTRSSNRNAEKQFVADSGAIEPGTEWERIAKLCDFNPKTSRTCKDVSRMRSIVLQLKQTPLNSSKQA</sequence>
<comment type="subcellular location">
    <subcellularLocation>
        <location evidence="1 6">Cytoplasmic vesicle membrane</location>
        <topology evidence="1 6">Peripheral membrane protein</topology>
        <orientation evidence="1 6">Cytoplasmic side</orientation>
    </subcellularLocation>
    <subcellularLocation>
        <location evidence="6">Membrane</location>
        <location evidence="6">Coated pit</location>
        <topology evidence="6">Peripheral membrane protein</topology>
        <orientation evidence="6">Cytoplasmic side</orientation>
    </subcellularLocation>
    <text evidence="6">Cytoplasmic face of coated pits and vesicles.</text>
</comment>
<evidence type="ECO:0000256" key="7">
    <source>
        <dbReference type="SAM" id="MobiDB-lite"/>
    </source>
</evidence>
<dbReference type="EMBL" id="AP028910">
    <property type="protein sequence ID" value="BES90479.1"/>
    <property type="molecule type" value="Genomic_DNA"/>
</dbReference>
<keyword evidence="9" id="KW-1185">Reference proteome</keyword>
<dbReference type="Pfam" id="PF01086">
    <property type="entry name" value="Clathrin_lg_ch"/>
    <property type="match status" value="1"/>
</dbReference>
<evidence type="ECO:0000256" key="4">
    <source>
        <dbReference type="ARBA" id="ARBA00023176"/>
    </source>
</evidence>
<reference evidence="8 9" key="1">
    <citation type="submission" date="2023-09" db="EMBL/GenBank/DDBJ databases">
        <title>Nesidiocoris tenuis whole genome shotgun sequence.</title>
        <authorList>
            <person name="Shibata T."/>
            <person name="Shimoda M."/>
            <person name="Kobayashi T."/>
            <person name="Uehara T."/>
        </authorList>
    </citation>
    <scope>NUCLEOTIDE SEQUENCE [LARGE SCALE GENOMIC DNA]</scope>
    <source>
        <strain evidence="8 9">Japan</strain>
    </source>
</reference>
<feature type="region of interest" description="Disordered" evidence="7">
    <location>
        <begin position="44"/>
        <end position="71"/>
    </location>
</feature>
<feature type="compositionally biased region" description="Low complexity" evidence="7">
    <location>
        <begin position="48"/>
        <end position="66"/>
    </location>
</feature>
<proteinExistence type="inferred from homology"/>
<dbReference type="PANTHER" id="PTHR10639">
    <property type="entry name" value="CLATHRIN LIGHT CHAIN"/>
    <property type="match status" value="1"/>
</dbReference>
<organism evidence="8 9">
    <name type="scientific">Nesidiocoris tenuis</name>
    <dbReference type="NCBI Taxonomy" id="355587"/>
    <lineage>
        <taxon>Eukaryota</taxon>
        <taxon>Metazoa</taxon>
        <taxon>Ecdysozoa</taxon>
        <taxon>Arthropoda</taxon>
        <taxon>Hexapoda</taxon>
        <taxon>Insecta</taxon>
        <taxon>Pterygota</taxon>
        <taxon>Neoptera</taxon>
        <taxon>Paraneoptera</taxon>
        <taxon>Hemiptera</taxon>
        <taxon>Heteroptera</taxon>
        <taxon>Panheteroptera</taxon>
        <taxon>Cimicomorpha</taxon>
        <taxon>Miridae</taxon>
        <taxon>Dicyphina</taxon>
        <taxon>Nesidiocoris</taxon>
    </lineage>
</organism>
<evidence type="ECO:0000256" key="2">
    <source>
        <dbReference type="ARBA" id="ARBA00005263"/>
    </source>
</evidence>
<name>A0ABN7AH05_9HEMI</name>
<dbReference type="InterPro" id="IPR000996">
    <property type="entry name" value="Clathrin_L-chain"/>
</dbReference>
<dbReference type="Proteomes" id="UP001307889">
    <property type="component" value="Chromosome 2"/>
</dbReference>
<evidence type="ECO:0000256" key="3">
    <source>
        <dbReference type="ARBA" id="ARBA00023136"/>
    </source>
</evidence>
<protein>
    <recommendedName>
        <fullName evidence="6">Clathrin light chain</fullName>
    </recommendedName>
</protein>